<keyword evidence="1" id="KW-0472">Membrane</keyword>
<dbReference type="InParanoid" id="A0A4R6QTA1"/>
<evidence type="ECO:0000313" key="2">
    <source>
        <dbReference type="EMBL" id="TDP73091.1"/>
    </source>
</evidence>
<dbReference type="EMBL" id="SNXS01000002">
    <property type="protein sequence ID" value="TDP73091.1"/>
    <property type="molecule type" value="Genomic_DNA"/>
</dbReference>
<proteinExistence type="predicted"/>
<name>A0A4R6QTA1_9BURK</name>
<reference evidence="2 3" key="1">
    <citation type="submission" date="2019-03" db="EMBL/GenBank/DDBJ databases">
        <title>Genomic Encyclopedia of Type Strains, Phase IV (KMG-IV): sequencing the most valuable type-strain genomes for metagenomic binning, comparative biology and taxonomic classification.</title>
        <authorList>
            <person name="Goeker M."/>
        </authorList>
    </citation>
    <scope>NUCLEOTIDE SEQUENCE [LARGE SCALE GENOMIC DNA]</scope>
    <source>
        <strain evidence="2 3">DSM 16998</strain>
    </source>
</reference>
<keyword evidence="3" id="KW-1185">Reference proteome</keyword>
<keyword evidence="1" id="KW-1133">Transmembrane helix</keyword>
<accession>A0A4R6QTA1</accession>
<gene>
    <name evidence="2" type="ORF">DES47_102837</name>
</gene>
<evidence type="ECO:0000313" key="3">
    <source>
        <dbReference type="Proteomes" id="UP000295361"/>
    </source>
</evidence>
<protein>
    <submittedName>
        <fullName evidence="2">Uncharacterized protein</fullName>
    </submittedName>
</protein>
<evidence type="ECO:0000256" key="1">
    <source>
        <dbReference type="SAM" id="Phobius"/>
    </source>
</evidence>
<organism evidence="2 3">
    <name type="scientific">Roseateles toxinivorans</name>
    <dbReference type="NCBI Taxonomy" id="270368"/>
    <lineage>
        <taxon>Bacteria</taxon>
        <taxon>Pseudomonadati</taxon>
        <taxon>Pseudomonadota</taxon>
        <taxon>Betaproteobacteria</taxon>
        <taxon>Burkholderiales</taxon>
        <taxon>Sphaerotilaceae</taxon>
        <taxon>Roseateles</taxon>
    </lineage>
</organism>
<dbReference type="Proteomes" id="UP000295361">
    <property type="component" value="Unassembled WGS sequence"/>
</dbReference>
<keyword evidence="1" id="KW-0812">Transmembrane</keyword>
<feature type="transmembrane region" description="Helical" evidence="1">
    <location>
        <begin position="32"/>
        <end position="50"/>
    </location>
</feature>
<comment type="caution">
    <text evidence="2">The sequence shown here is derived from an EMBL/GenBank/DDBJ whole genome shotgun (WGS) entry which is preliminary data.</text>
</comment>
<dbReference type="AlphaFoldDB" id="A0A4R6QTA1"/>
<sequence length="93" mass="9900">MPILATLTATTRLSKTKEAAMNTAPLTEASGLIRALLVLTALAVGAALFWPYSKVTSVEAETAQLRQVVEPIQRLVPTEATVAQRSQVRAKPA</sequence>